<name>A0A8K0HS67_9ROSA</name>
<sequence>MSALNKTKKRVWFADPIATFLGPIDAFDAPIAVDIEIGDRSNGDRRFKCVNRIEERCNWIRKPSPLLCLPRLREPMFHAWWFRHSKDTALSGRPFLILLWRLDHQYHICLGCMPMDKGIEPVRLLRLTQNFSTDPNMPISNGIFPEIDSDSSYGGRASVSLVVAADGQGNNIRMRMRMKTGKKWRLLEIDMLCQGAMATNLDGLYLILL</sequence>
<dbReference type="EMBL" id="VOIH02000001">
    <property type="protein sequence ID" value="KAF3457750.1"/>
    <property type="molecule type" value="Genomic_DNA"/>
</dbReference>
<dbReference type="Proteomes" id="UP000796880">
    <property type="component" value="Unassembled WGS sequence"/>
</dbReference>
<dbReference type="AlphaFoldDB" id="A0A8K0HS67"/>
<proteinExistence type="predicted"/>
<evidence type="ECO:0000313" key="1">
    <source>
        <dbReference type="EMBL" id="KAF3457750.1"/>
    </source>
</evidence>
<comment type="caution">
    <text evidence="1">The sequence shown here is derived from an EMBL/GenBank/DDBJ whole genome shotgun (WGS) entry which is preliminary data.</text>
</comment>
<organism evidence="1 2">
    <name type="scientific">Rhamnella rubrinervis</name>
    <dbReference type="NCBI Taxonomy" id="2594499"/>
    <lineage>
        <taxon>Eukaryota</taxon>
        <taxon>Viridiplantae</taxon>
        <taxon>Streptophyta</taxon>
        <taxon>Embryophyta</taxon>
        <taxon>Tracheophyta</taxon>
        <taxon>Spermatophyta</taxon>
        <taxon>Magnoliopsida</taxon>
        <taxon>eudicotyledons</taxon>
        <taxon>Gunneridae</taxon>
        <taxon>Pentapetalae</taxon>
        <taxon>rosids</taxon>
        <taxon>fabids</taxon>
        <taxon>Rosales</taxon>
        <taxon>Rhamnaceae</taxon>
        <taxon>rhamnoid group</taxon>
        <taxon>Rhamneae</taxon>
        <taxon>Rhamnella</taxon>
    </lineage>
</organism>
<accession>A0A8K0HS67</accession>
<protein>
    <submittedName>
        <fullName evidence="1">Uncharacterized protein</fullName>
    </submittedName>
</protein>
<reference evidence="1" key="1">
    <citation type="submission" date="2020-03" db="EMBL/GenBank/DDBJ databases">
        <title>A high-quality chromosome-level genome assembly of a woody plant with both climbing and erect habits, Rhamnella rubrinervis.</title>
        <authorList>
            <person name="Lu Z."/>
            <person name="Yang Y."/>
            <person name="Zhu X."/>
            <person name="Sun Y."/>
        </authorList>
    </citation>
    <scope>NUCLEOTIDE SEQUENCE</scope>
    <source>
        <strain evidence="1">BYM</strain>
        <tissue evidence="1">Leaf</tissue>
    </source>
</reference>
<evidence type="ECO:0000313" key="2">
    <source>
        <dbReference type="Proteomes" id="UP000796880"/>
    </source>
</evidence>
<keyword evidence="2" id="KW-1185">Reference proteome</keyword>
<gene>
    <name evidence="1" type="ORF">FNV43_RR02409</name>
</gene>